<dbReference type="SUPFAM" id="SSF55874">
    <property type="entry name" value="ATPase domain of HSP90 chaperone/DNA topoisomerase II/histidine kinase"/>
    <property type="match status" value="1"/>
</dbReference>
<evidence type="ECO:0000256" key="1">
    <source>
        <dbReference type="ARBA" id="ARBA00000085"/>
    </source>
</evidence>
<evidence type="ECO:0000259" key="3">
    <source>
        <dbReference type="SMART" id="SM00388"/>
    </source>
</evidence>
<dbReference type="SUPFAM" id="SSF47384">
    <property type="entry name" value="Homodimeric domain of signal transducing histidine kinase"/>
    <property type="match status" value="1"/>
</dbReference>
<feature type="domain" description="Signal transduction histidine kinase dimerisation/phosphoacceptor" evidence="3">
    <location>
        <begin position="107"/>
        <end position="178"/>
    </location>
</feature>
<protein>
    <recommendedName>
        <fullName evidence="2">histidine kinase</fullName>
        <ecNumber evidence="2">2.7.13.3</ecNumber>
    </recommendedName>
</protein>
<proteinExistence type="predicted"/>
<sequence length="309" mass="31700">MIADGSAFLDPSGRVLAADPAFLALLRLPPGSATEALRERALSSSELAAFLSGAGPDAVRLAAADGEDGPGCELSRLEGEAGLLLRAQPLERGLGAPAAEYAMQAVLLARLAGSLAHEVKNPLNAMALQLALLGDKIGSESEPLAAACAGNLASLKNQIGRVNEVVRRYLDVADPPAAGGFDAGGLLCDVTQLLAHEARRRRVALACEAQPGAARAAGDPARAARLLLGLVWRALTGTPEGGRLLTQAAASGAEVTLAVEHGRGPNEPSQAWMDEVGAAGAKEMGGRLEVTSDEDSVRVALRLPKERPL</sequence>
<dbReference type="Gene3D" id="1.10.287.130">
    <property type="match status" value="1"/>
</dbReference>
<dbReference type="SMART" id="SM00388">
    <property type="entry name" value="HisKA"/>
    <property type="match status" value="1"/>
</dbReference>
<name>A0A7I9VM10_9BACT</name>
<comment type="caution">
    <text evidence="4">The sequence shown here is derived from an EMBL/GenBank/DDBJ whole genome shotgun (WGS) entry which is preliminary data.</text>
</comment>
<dbReference type="EC" id="2.7.13.3" evidence="2"/>
<reference evidence="5" key="1">
    <citation type="journal article" date="2020" name="Appl. Environ. Microbiol.">
        <title>Diazotrophic Anaeromyxobacter Isolates from Soils.</title>
        <authorList>
            <person name="Masuda Y."/>
            <person name="Yamanaka H."/>
            <person name="Xu Z.X."/>
            <person name="Shiratori Y."/>
            <person name="Aono T."/>
            <person name="Amachi S."/>
            <person name="Senoo K."/>
            <person name="Itoh H."/>
        </authorList>
    </citation>
    <scope>NUCLEOTIDE SEQUENCE [LARGE SCALE GENOMIC DNA]</scope>
    <source>
        <strain evidence="5">R267</strain>
    </source>
</reference>
<dbReference type="Proteomes" id="UP000503640">
    <property type="component" value="Unassembled WGS sequence"/>
</dbReference>
<dbReference type="InterPro" id="IPR003661">
    <property type="entry name" value="HisK_dim/P_dom"/>
</dbReference>
<dbReference type="InterPro" id="IPR036097">
    <property type="entry name" value="HisK_dim/P_sf"/>
</dbReference>
<evidence type="ECO:0000313" key="5">
    <source>
        <dbReference type="Proteomes" id="UP000503640"/>
    </source>
</evidence>
<dbReference type="InterPro" id="IPR036890">
    <property type="entry name" value="HATPase_C_sf"/>
</dbReference>
<accession>A0A7I9VM10</accession>
<keyword evidence="5" id="KW-1185">Reference proteome</keyword>
<gene>
    <name evidence="4" type="ORF">AMYX_19790</name>
</gene>
<dbReference type="GO" id="GO:0000155">
    <property type="term" value="F:phosphorelay sensor kinase activity"/>
    <property type="evidence" value="ECO:0007669"/>
    <property type="project" value="InterPro"/>
</dbReference>
<organism evidence="4 5">
    <name type="scientific">Anaeromyxobacter diazotrophicus</name>
    <dbReference type="NCBI Taxonomy" id="2590199"/>
    <lineage>
        <taxon>Bacteria</taxon>
        <taxon>Pseudomonadati</taxon>
        <taxon>Myxococcota</taxon>
        <taxon>Myxococcia</taxon>
        <taxon>Myxococcales</taxon>
        <taxon>Cystobacterineae</taxon>
        <taxon>Anaeromyxobacteraceae</taxon>
        <taxon>Anaeromyxobacter</taxon>
    </lineage>
</organism>
<evidence type="ECO:0000256" key="2">
    <source>
        <dbReference type="ARBA" id="ARBA00012438"/>
    </source>
</evidence>
<dbReference type="AlphaFoldDB" id="A0A7I9VM10"/>
<dbReference type="RefSeq" id="WP_176064709.1">
    <property type="nucleotide sequence ID" value="NZ_BJTG01000004.1"/>
</dbReference>
<dbReference type="EMBL" id="BJTG01000004">
    <property type="protein sequence ID" value="GEJ57238.1"/>
    <property type="molecule type" value="Genomic_DNA"/>
</dbReference>
<comment type="catalytic activity">
    <reaction evidence="1">
        <text>ATP + protein L-histidine = ADP + protein N-phospho-L-histidine.</text>
        <dbReference type="EC" id="2.7.13.3"/>
    </reaction>
</comment>
<dbReference type="CDD" id="cd00082">
    <property type="entry name" value="HisKA"/>
    <property type="match status" value="1"/>
</dbReference>
<evidence type="ECO:0000313" key="4">
    <source>
        <dbReference type="EMBL" id="GEJ57238.1"/>
    </source>
</evidence>